<dbReference type="AlphaFoldDB" id="A0AA38LZ92"/>
<organism evidence="2 3">
    <name type="scientific">Zophobas morio</name>
    <dbReference type="NCBI Taxonomy" id="2755281"/>
    <lineage>
        <taxon>Eukaryota</taxon>
        <taxon>Metazoa</taxon>
        <taxon>Ecdysozoa</taxon>
        <taxon>Arthropoda</taxon>
        <taxon>Hexapoda</taxon>
        <taxon>Insecta</taxon>
        <taxon>Pterygota</taxon>
        <taxon>Neoptera</taxon>
        <taxon>Endopterygota</taxon>
        <taxon>Coleoptera</taxon>
        <taxon>Polyphaga</taxon>
        <taxon>Cucujiformia</taxon>
        <taxon>Tenebrionidae</taxon>
        <taxon>Zophobas</taxon>
    </lineage>
</organism>
<reference evidence="2" key="1">
    <citation type="journal article" date="2023" name="G3 (Bethesda)">
        <title>Whole genome assemblies of Zophobas morio and Tenebrio molitor.</title>
        <authorList>
            <person name="Kaur S."/>
            <person name="Stinson S.A."/>
            <person name="diCenzo G.C."/>
        </authorList>
    </citation>
    <scope>NUCLEOTIDE SEQUENCE</scope>
    <source>
        <strain evidence="2">QUZm001</strain>
    </source>
</reference>
<name>A0AA38LZ92_9CUCU</name>
<comment type="caution">
    <text evidence="2">The sequence shown here is derived from an EMBL/GenBank/DDBJ whole genome shotgun (WGS) entry which is preliminary data.</text>
</comment>
<evidence type="ECO:0000256" key="1">
    <source>
        <dbReference type="SAM" id="MobiDB-lite"/>
    </source>
</evidence>
<dbReference type="Proteomes" id="UP001168821">
    <property type="component" value="Unassembled WGS sequence"/>
</dbReference>
<dbReference type="EMBL" id="JALNTZ010003694">
    <property type="protein sequence ID" value="KAJ3616222.1"/>
    <property type="molecule type" value="Genomic_DNA"/>
</dbReference>
<protein>
    <submittedName>
        <fullName evidence="2">Uncharacterized protein</fullName>
    </submittedName>
</protein>
<evidence type="ECO:0000313" key="2">
    <source>
        <dbReference type="EMBL" id="KAJ3616222.1"/>
    </source>
</evidence>
<keyword evidence="3" id="KW-1185">Reference proteome</keyword>
<evidence type="ECO:0000313" key="3">
    <source>
        <dbReference type="Proteomes" id="UP001168821"/>
    </source>
</evidence>
<accession>A0AA38LZ92</accession>
<gene>
    <name evidence="2" type="ORF">Zmor_011985</name>
</gene>
<sequence length="120" mass="13288">MRRWSSYSGVAKSTAPPDCAPKSKGRGGRDDPTQFESRQTNVISAYKTPNMALLTSDLGSCHNATCPSFFVVTLTANALLVTVELKIRTEKLRNTQANTTYACWNLNVLRTWRNGQFPST</sequence>
<feature type="region of interest" description="Disordered" evidence="1">
    <location>
        <begin position="1"/>
        <end position="41"/>
    </location>
</feature>
<proteinExistence type="predicted"/>